<organism evidence="6 7">
    <name type="scientific">Triparma columacea</name>
    <dbReference type="NCBI Taxonomy" id="722753"/>
    <lineage>
        <taxon>Eukaryota</taxon>
        <taxon>Sar</taxon>
        <taxon>Stramenopiles</taxon>
        <taxon>Ochrophyta</taxon>
        <taxon>Bolidophyceae</taxon>
        <taxon>Parmales</taxon>
        <taxon>Triparmaceae</taxon>
        <taxon>Triparma</taxon>
    </lineage>
</organism>
<feature type="region of interest" description="Disordered" evidence="4">
    <location>
        <begin position="1"/>
        <end position="36"/>
    </location>
</feature>
<comment type="caution">
    <text evidence="6">The sequence shown here is derived from an EMBL/GenBank/DDBJ whole genome shotgun (WGS) entry which is preliminary data.</text>
</comment>
<dbReference type="EMBL" id="BRYA01001167">
    <property type="protein sequence ID" value="GMI39935.1"/>
    <property type="molecule type" value="Genomic_DNA"/>
</dbReference>
<comment type="subcellular location">
    <subcellularLocation>
        <location evidence="3">Nucleus</location>
    </subcellularLocation>
</comment>
<comment type="similarity">
    <text evidence="3">Belongs to the ROX family.</text>
</comment>
<dbReference type="Proteomes" id="UP001165065">
    <property type="component" value="Unassembled WGS sequence"/>
</dbReference>
<dbReference type="PROSITE" id="PS51184">
    <property type="entry name" value="JMJC"/>
    <property type="match status" value="1"/>
</dbReference>
<dbReference type="PANTHER" id="PTHR13096:SF8">
    <property type="entry name" value="RIBOSOMAL OXYGENASE 1"/>
    <property type="match status" value="1"/>
</dbReference>
<dbReference type="InterPro" id="IPR003347">
    <property type="entry name" value="JmjC_dom"/>
</dbReference>
<dbReference type="GO" id="GO:0005730">
    <property type="term" value="C:nucleolus"/>
    <property type="evidence" value="ECO:0007669"/>
    <property type="project" value="TreeGrafter"/>
</dbReference>
<dbReference type="GO" id="GO:0051864">
    <property type="term" value="F:histone H3K36 demethylase activity"/>
    <property type="evidence" value="ECO:0007669"/>
    <property type="project" value="TreeGrafter"/>
</dbReference>
<dbReference type="OrthoDB" id="425950at2759"/>
<keyword evidence="1 3" id="KW-0479">Metal-binding</keyword>
<protein>
    <recommendedName>
        <fullName evidence="3">Bifunctional lysine-specific demethylase and histidyl-hydroxylase</fullName>
        <ecNumber evidence="3">1.14.11.-</ecNumber>
    </recommendedName>
</protein>
<sequence>MKRKLFVDEGTPGEEGKKGKKGGEVTGNFSEEEGKKATTTTNSVFDYKSKINISLPPSFFTTHYQTRVCHIPAACKLDCSLDEFADLIHHCPLSPTPSATTTSSTSTSVPHQPTGLTTLFTTSTSGCTTKTFPTGSSGYLQGYSFVISNSDRLGFSSLPSLLSSVLGSSVGVPGCYAQVYVTPPFGSKAAVGAHNDDRDVFVVQALGRKRWHAYDNDRNGRYDRWPDFKGQVGKDGREFQVDTDNGRGNEMVGGEVRKGDVLYIPRGGVHWAENMGEEGSLHFTVAVPTSFRSMKYIFEQTVLEGRGGIEWEGEWRGEEGSVDRFLERVKERMVAGKMSEFLTKQDETVAEGRKTAVEEFEGRWGSYWAGLQGSCRWDSRVWWDASGASGEGGGIEVHSDIEDAVLEIIGRVRKVEREEDGVLVKELRRGVKGIDDLAVLLLFKMLCKLKFVHVCL</sequence>
<evidence type="ECO:0000256" key="4">
    <source>
        <dbReference type="SAM" id="MobiDB-lite"/>
    </source>
</evidence>
<accession>A0A9W7GCG6</accession>
<keyword evidence="7" id="KW-1185">Reference proteome</keyword>
<evidence type="ECO:0000256" key="1">
    <source>
        <dbReference type="ARBA" id="ARBA00022723"/>
    </source>
</evidence>
<keyword evidence="3" id="KW-0805">Transcription regulation</keyword>
<dbReference type="SUPFAM" id="SSF51197">
    <property type="entry name" value="Clavaminate synthase-like"/>
    <property type="match status" value="1"/>
</dbReference>
<dbReference type="GO" id="GO:0032453">
    <property type="term" value="F:histone H3K4 demethylase activity"/>
    <property type="evidence" value="ECO:0007669"/>
    <property type="project" value="TreeGrafter"/>
</dbReference>
<proteinExistence type="inferred from homology"/>
<evidence type="ECO:0000313" key="7">
    <source>
        <dbReference type="Proteomes" id="UP001165065"/>
    </source>
</evidence>
<keyword evidence="3" id="KW-0804">Transcription</keyword>
<dbReference type="EC" id="1.14.11.-" evidence="3"/>
<name>A0A9W7GCG6_9STRA</name>
<feature type="compositionally biased region" description="Basic and acidic residues" evidence="4">
    <location>
        <begin position="14"/>
        <end position="23"/>
    </location>
</feature>
<dbReference type="AlphaFoldDB" id="A0A9W7GCG6"/>
<reference evidence="7" key="1">
    <citation type="journal article" date="2023" name="Commun. Biol.">
        <title>Genome analysis of Parmales, the sister group of diatoms, reveals the evolutionary specialization of diatoms from phago-mixotrophs to photoautotrophs.</title>
        <authorList>
            <person name="Ban H."/>
            <person name="Sato S."/>
            <person name="Yoshikawa S."/>
            <person name="Yamada K."/>
            <person name="Nakamura Y."/>
            <person name="Ichinomiya M."/>
            <person name="Sato N."/>
            <person name="Blanc-Mathieu R."/>
            <person name="Endo H."/>
            <person name="Kuwata A."/>
            <person name="Ogata H."/>
        </authorList>
    </citation>
    <scope>NUCLEOTIDE SEQUENCE [LARGE SCALE GENOMIC DNA]</scope>
</reference>
<comment type="cofactor">
    <cofactor evidence="3">
        <name>Fe(2+)</name>
        <dbReference type="ChEBI" id="CHEBI:29033"/>
    </cofactor>
    <text evidence="3">Binds 1 Fe(2+) ion per subunit.</text>
</comment>
<feature type="domain" description="JmjC" evidence="5">
    <location>
        <begin position="147"/>
        <end position="302"/>
    </location>
</feature>
<dbReference type="GO" id="GO:0005506">
    <property type="term" value="F:iron ion binding"/>
    <property type="evidence" value="ECO:0007669"/>
    <property type="project" value="UniProtKB-UniRule"/>
</dbReference>
<gene>
    <name evidence="6" type="ORF">TrCOL_g7900</name>
</gene>
<dbReference type="Gene3D" id="2.60.120.650">
    <property type="entry name" value="Cupin"/>
    <property type="match status" value="1"/>
</dbReference>
<evidence type="ECO:0000259" key="5">
    <source>
        <dbReference type="PROSITE" id="PS51184"/>
    </source>
</evidence>
<keyword evidence="2 3" id="KW-0408">Iron</keyword>
<comment type="function">
    <text evidence="3">Oxygenase that can act as both a histone lysine demethylase and a ribosomal histidine hydroxylase.</text>
</comment>
<dbReference type="Pfam" id="PF08007">
    <property type="entry name" value="JmjC_2"/>
    <property type="match status" value="1"/>
</dbReference>
<dbReference type="PANTHER" id="PTHR13096">
    <property type="entry name" value="MINA53 MYC INDUCED NUCLEAR ANTIGEN"/>
    <property type="match status" value="1"/>
</dbReference>
<evidence type="ECO:0000256" key="2">
    <source>
        <dbReference type="ARBA" id="ARBA00023004"/>
    </source>
</evidence>
<dbReference type="InterPro" id="IPR039994">
    <property type="entry name" value="NO66-like"/>
</dbReference>
<keyword evidence="3" id="KW-0539">Nucleus</keyword>
<evidence type="ECO:0000313" key="6">
    <source>
        <dbReference type="EMBL" id="GMI39935.1"/>
    </source>
</evidence>
<keyword evidence="3" id="KW-0223">Dioxygenase</keyword>
<evidence type="ECO:0000256" key="3">
    <source>
        <dbReference type="RuleBase" id="RU366061"/>
    </source>
</evidence>
<keyword evidence="3" id="KW-0560">Oxidoreductase</keyword>